<dbReference type="OrthoDB" id="280880at2"/>
<dbReference type="AlphaFoldDB" id="A0A518FH39"/>
<protein>
    <recommendedName>
        <fullName evidence="4">Carboxypeptidase regulatory-like domain-containing protein</fullName>
    </recommendedName>
</protein>
<dbReference type="EMBL" id="CP036317">
    <property type="protein sequence ID" value="QDV15655.1"/>
    <property type="molecule type" value="Genomic_DNA"/>
</dbReference>
<accession>A0A518FH39</accession>
<dbReference type="RefSeq" id="WP_145453728.1">
    <property type="nucleotide sequence ID" value="NZ_CP036317.1"/>
</dbReference>
<evidence type="ECO:0000313" key="3">
    <source>
        <dbReference type="Proteomes" id="UP000320839"/>
    </source>
</evidence>
<keyword evidence="1" id="KW-0732">Signal</keyword>
<dbReference type="Proteomes" id="UP000320839">
    <property type="component" value="Chromosome"/>
</dbReference>
<name>A0A518FH39_9PLAN</name>
<organism evidence="2 3">
    <name type="scientific">Gimesia panareensis</name>
    <dbReference type="NCBI Taxonomy" id="2527978"/>
    <lineage>
        <taxon>Bacteria</taxon>
        <taxon>Pseudomonadati</taxon>
        <taxon>Planctomycetota</taxon>
        <taxon>Planctomycetia</taxon>
        <taxon>Planctomycetales</taxon>
        <taxon>Planctomycetaceae</taxon>
        <taxon>Gimesia</taxon>
    </lineage>
</organism>
<proteinExistence type="predicted"/>
<feature type="chain" id="PRO_5022092823" description="Carboxypeptidase regulatory-like domain-containing protein" evidence="1">
    <location>
        <begin position="23"/>
        <end position="148"/>
    </location>
</feature>
<sequence length="148" mass="15573" precursor="true">MRYNRLLLSALFLCLTGCGGGASENTLDVYPVSGTVTVDGESVQGVSVTFFPEGTTKGNGGFGATDASGKFTLKDRDQRDGVAEGTYRVLVTRLVKPDGSPIGGEEMAADVGAMNQLPDIYNDPKSSPLTATVGKTNEPFKFEIKGKK</sequence>
<gene>
    <name evidence="2" type="ORF">Pan153_02710</name>
</gene>
<evidence type="ECO:0008006" key="4">
    <source>
        <dbReference type="Google" id="ProtNLM"/>
    </source>
</evidence>
<feature type="signal peptide" evidence="1">
    <location>
        <begin position="1"/>
        <end position="22"/>
    </location>
</feature>
<evidence type="ECO:0000256" key="1">
    <source>
        <dbReference type="SAM" id="SignalP"/>
    </source>
</evidence>
<evidence type="ECO:0000313" key="2">
    <source>
        <dbReference type="EMBL" id="QDV15655.1"/>
    </source>
</evidence>
<reference evidence="2 3" key="1">
    <citation type="submission" date="2019-02" db="EMBL/GenBank/DDBJ databases">
        <title>Deep-cultivation of Planctomycetes and their phenomic and genomic characterization uncovers novel biology.</title>
        <authorList>
            <person name="Wiegand S."/>
            <person name="Jogler M."/>
            <person name="Boedeker C."/>
            <person name="Pinto D."/>
            <person name="Vollmers J."/>
            <person name="Rivas-Marin E."/>
            <person name="Kohn T."/>
            <person name="Peeters S.H."/>
            <person name="Heuer A."/>
            <person name="Rast P."/>
            <person name="Oberbeckmann S."/>
            <person name="Bunk B."/>
            <person name="Jeske O."/>
            <person name="Meyerdierks A."/>
            <person name="Storesund J.E."/>
            <person name="Kallscheuer N."/>
            <person name="Luecker S."/>
            <person name="Lage O.M."/>
            <person name="Pohl T."/>
            <person name="Merkel B.J."/>
            <person name="Hornburger P."/>
            <person name="Mueller R.-W."/>
            <person name="Bruemmer F."/>
            <person name="Labrenz M."/>
            <person name="Spormann A.M."/>
            <person name="Op den Camp H."/>
            <person name="Overmann J."/>
            <person name="Amann R."/>
            <person name="Jetten M.S.M."/>
            <person name="Mascher T."/>
            <person name="Medema M.H."/>
            <person name="Devos D.P."/>
            <person name="Kaster A.-K."/>
            <person name="Ovreas L."/>
            <person name="Rohde M."/>
            <person name="Galperin M.Y."/>
            <person name="Jogler C."/>
        </authorList>
    </citation>
    <scope>NUCLEOTIDE SEQUENCE [LARGE SCALE GENOMIC DNA]</scope>
    <source>
        <strain evidence="2 3">Pan153</strain>
    </source>
</reference>